<evidence type="ECO:0000313" key="14">
    <source>
        <dbReference type="EMBL" id="DBA19177.1"/>
    </source>
</evidence>
<evidence type="ECO:0000256" key="9">
    <source>
        <dbReference type="ARBA" id="ARBA00023170"/>
    </source>
</evidence>
<organism evidence="14 15">
    <name type="scientific">Pyxicephalus adspersus</name>
    <name type="common">African bullfrog</name>
    <dbReference type="NCBI Taxonomy" id="30357"/>
    <lineage>
        <taxon>Eukaryota</taxon>
        <taxon>Metazoa</taxon>
        <taxon>Chordata</taxon>
        <taxon>Craniata</taxon>
        <taxon>Vertebrata</taxon>
        <taxon>Euteleostomi</taxon>
        <taxon>Amphibia</taxon>
        <taxon>Batrachia</taxon>
        <taxon>Anura</taxon>
        <taxon>Neobatrachia</taxon>
        <taxon>Ranoidea</taxon>
        <taxon>Pyxicephalidae</taxon>
        <taxon>Pyxicephalinae</taxon>
        <taxon>Pyxicephalus</taxon>
    </lineage>
</organism>
<feature type="transmembrane region" description="Helical" evidence="12">
    <location>
        <begin position="23"/>
        <end position="50"/>
    </location>
</feature>
<keyword evidence="6 12" id="KW-1133">Transmembrane helix</keyword>
<comment type="caution">
    <text evidence="14">The sequence shown here is derived from an EMBL/GenBank/DDBJ whole genome shotgun (WGS) entry which is preliminary data.</text>
</comment>
<evidence type="ECO:0000256" key="11">
    <source>
        <dbReference type="RuleBase" id="RU000688"/>
    </source>
</evidence>
<dbReference type="GO" id="GO:0005886">
    <property type="term" value="C:plasma membrane"/>
    <property type="evidence" value="ECO:0007669"/>
    <property type="project" value="UniProtKB-SubCell"/>
</dbReference>
<feature type="transmembrane region" description="Helical" evidence="12">
    <location>
        <begin position="272"/>
        <end position="291"/>
    </location>
</feature>
<keyword evidence="12" id="KW-0716">Sensory transduction</keyword>
<dbReference type="InterPro" id="IPR017452">
    <property type="entry name" value="GPCR_Rhodpsn_7TM"/>
</dbReference>
<dbReference type="Pfam" id="PF13853">
    <property type="entry name" value="7tm_4"/>
    <property type="match status" value="1"/>
</dbReference>
<dbReference type="InterPro" id="IPR050516">
    <property type="entry name" value="Olfactory_GPCR"/>
</dbReference>
<evidence type="ECO:0000256" key="8">
    <source>
        <dbReference type="ARBA" id="ARBA00023136"/>
    </source>
</evidence>
<dbReference type="EMBL" id="DYDO01000008">
    <property type="protein sequence ID" value="DBA19177.1"/>
    <property type="molecule type" value="Genomic_DNA"/>
</dbReference>
<comment type="similarity">
    <text evidence="2 11">Belongs to the G-protein coupled receptor 1 family.</text>
</comment>
<feature type="transmembrane region" description="Helical" evidence="12">
    <location>
        <begin position="236"/>
        <end position="260"/>
    </location>
</feature>
<keyword evidence="9 11" id="KW-0675">Receptor</keyword>
<evidence type="ECO:0000259" key="13">
    <source>
        <dbReference type="PROSITE" id="PS50262"/>
    </source>
</evidence>
<dbReference type="GO" id="GO:0004984">
    <property type="term" value="F:olfactory receptor activity"/>
    <property type="evidence" value="ECO:0007669"/>
    <property type="project" value="InterPro"/>
</dbReference>
<dbReference type="FunFam" id="1.10.1220.70:FF:000001">
    <property type="entry name" value="Olfactory receptor"/>
    <property type="match status" value="1"/>
</dbReference>
<evidence type="ECO:0000256" key="2">
    <source>
        <dbReference type="ARBA" id="ARBA00010663"/>
    </source>
</evidence>
<feature type="transmembrane region" description="Helical" evidence="12">
    <location>
        <begin position="97"/>
        <end position="118"/>
    </location>
</feature>
<keyword evidence="3 12" id="KW-1003">Cell membrane</keyword>
<keyword evidence="4 11" id="KW-0812">Transmembrane</keyword>
<dbReference type="InterPro" id="IPR000276">
    <property type="entry name" value="GPCR_Rhodpsn"/>
</dbReference>
<evidence type="ECO:0000256" key="6">
    <source>
        <dbReference type="ARBA" id="ARBA00022989"/>
    </source>
</evidence>
<feature type="domain" description="G-protein coupled receptors family 1 profile" evidence="13">
    <location>
        <begin position="40"/>
        <end position="289"/>
    </location>
</feature>
<dbReference type="AlphaFoldDB" id="A0AAV3A7I4"/>
<dbReference type="FunFam" id="1.20.1070.10:FF:000015">
    <property type="entry name" value="Olfactory receptor"/>
    <property type="match status" value="1"/>
</dbReference>
<gene>
    <name evidence="14" type="ORF">GDO54_015044</name>
</gene>
<comment type="subcellular location">
    <subcellularLocation>
        <location evidence="1 12">Cell membrane</location>
        <topology evidence="1 12">Multi-pass membrane protein</topology>
    </subcellularLocation>
</comment>
<evidence type="ECO:0000256" key="7">
    <source>
        <dbReference type="ARBA" id="ARBA00023040"/>
    </source>
</evidence>
<feature type="transmembrane region" description="Helical" evidence="12">
    <location>
        <begin position="139"/>
        <end position="157"/>
    </location>
</feature>
<dbReference type="PRINTS" id="PR00245">
    <property type="entry name" value="OLFACTORYR"/>
</dbReference>
<name>A0AAV3A7I4_PYXAD</name>
<keyword evidence="15" id="KW-1185">Reference proteome</keyword>
<dbReference type="GO" id="GO:0004930">
    <property type="term" value="F:G protein-coupled receptor activity"/>
    <property type="evidence" value="ECO:0007669"/>
    <property type="project" value="UniProtKB-KW"/>
</dbReference>
<dbReference type="CDD" id="cd13954">
    <property type="entry name" value="7tmA_OR"/>
    <property type="match status" value="1"/>
</dbReference>
<dbReference type="PROSITE" id="PS00237">
    <property type="entry name" value="G_PROTEIN_RECEP_F1_1"/>
    <property type="match status" value="1"/>
</dbReference>
<keyword evidence="5 12" id="KW-0552">Olfaction</keyword>
<evidence type="ECO:0000313" key="15">
    <source>
        <dbReference type="Proteomes" id="UP001181693"/>
    </source>
</evidence>
<dbReference type="SUPFAM" id="SSF81321">
    <property type="entry name" value="Family A G protein-coupled receptor-like"/>
    <property type="match status" value="1"/>
</dbReference>
<dbReference type="InterPro" id="IPR000725">
    <property type="entry name" value="Olfact_rcpt"/>
</dbReference>
<dbReference type="Proteomes" id="UP001181693">
    <property type="component" value="Unassembled WGS sequence"/>
</dbReference>
<evidence type="ECO:0000256" key="4">
    <source>
        <dbReference type="ARBA" id="ARBA00022692"/>
    </source>
</evidence>
<evidence type="ECO:0000256" key="12">
    <source>
        <dbReference type="RuleBase" id="RU363047"/>
    </source>
</evidence>
<accession>A0AAV3A7I4</accession>
<keyword evidence="10 11" id="KW-0807">Transducer</keyword>
<keyword evidence="8 12" id="KW-0472">Membrane</keyword>
<keyword evidence="7 11" id="KW-0297">G-protein coupled receptor</keyword>
<evidence type="ECO:0000256" key="10">
    <source>
        <dbReference type="ARBA" id="ARBA00023224"/>
    </source>
</evidence>
<dbReference type="Gene3D" id="1.20.1070.10">
    <property type="entry name" value="Rhodopsin 7-helix transmembrane proteins"/>
    <property type="match status" value="1"/>
</dbReference>
<evidence type="ECO:0000256" key="5">
    <source>
        <dbReference type="ARBA" id="ARBA00022725"/>
    </source>
</evidence>
<dbReference type="PRINTS" id="PR00237">
    <property type="entry name" value="GPCRRHODOPSN"/>
</dbReference>
<reference evidence="14" key="1">
    <citation type="thesis" date="2020" institute="ProQuest LLC" country="789 East Eisenhower Parkway, Ann Arbor, MI, USA">
        <title>Comparative Genomics and Chromosome Evolution.</title>
        <authorList>
            <person name="Mudd A.B."/>
        </authorList>
    </citation>
    <scope>NUCLEOTIDE SEQUENCE</scope>
    <source>
        <strain evidence="14">1538</strain>
        <tissue evidence="14">Blood</tissue>
    </source>
</reference>
<feature type="transmembrane region" description="Helical" evidence="12">
    <location>
        <begin position="193"/>
        <end position="215"/>
    </location>
</feature>
<evidence type="ECO:0000256" key="3">
    <source>
        <dbReference type="ARBA" id="ARBA00022475"/>
    </source>
</evidence>
<protein>
    <recommendedName>
        <fullName evidence="12">Olfactory receptor</fullName>
    </recommendedName>
</protein>
<proteinExistence type="inferred from homology"/>
<feature type="transmembrane region" description="Helical" evidence="12">
    <location>
        <begin position="62"/>
        <end position="85"/>
    </location>
</feature>
<dbReference type="PROSITE" id="PS50262">
    <property type="entry name" value="G_PROTEIN_RECEP_F1_2"/>
    <property type="match status" value="1"/>
</dbReference>
<sequence>MESNTSLLEFHILPFFIIHDKLYIYNFVFFFLIYLIGILVNLTVITVIYLDHHLHTPIYLFLCNLSICDLCYTTVNVPNLLYILLSGNNTISSTQCFIQVFFFFLADSAEITVLYVMAYDRYVAICHPLDYHRILNKKICIILLMVIWISGCLNSFFVTSSILKMFFCSSFTIHQFFCDAKALLNISCGGTEMFYIVTYVEYLVFGFIPAMCNLMSYIKIIRVILRIKSKDGRSKAFSTCSSHLSVMAIFYGSSVAVYLMPPSDRYDILEQILTVFYSTVVPMLNPLIYSLRNKEIKSSLQKLLLQYQQHLLHVFFM</sequence>
<dbReference type="PANTHER" id="PTHR26452">
    <property type="entry name" value="OLFACTORY RECEPTOR"/>
    <property type="match status" value="1"/>
</dbReference>
<evidence type="ECO:0000256" key="1">
    <source>
        <dbReference type="ARBA" id="ARBA00004651"/>
    </source>
</evidence>